<dbReference type="Proteomes" id="UP001430796">
    <property type="component" value="Unassembled WGS sequence"/>
</dbReference>
<sequence length="70" mass="6581">MQNKTFTTRAKAIVAGGAAAVAAGAANAGALADAITAGLDSAELMLIGAGVLTLTGIVVLIKKSGRAAGG</sequence>
<reference evidence="3 4" key="2">
    <citation type="submission" date="2022-01" db="EMBL/GenBank/DDBJ databases">
        <title>Lysobacter chinensis sp. nov., a bacterium isolated from cow dung compost.</title>
        <authorList>
            <person name="Liu Y."/>
        </authorList>
    </citation>
    <scope>NUCLEOTIDE SEQUENCE [LARGE SCALE GENOMIC DNA]</scope>
    <source>
        <strain evidence="3 4">TLK-CK17</strain>
    </source>
</reference>
<evidence type="ECO:0000313" key="4">
    <source>
        <dbReference type="Proteomes" id="UP001430796"/>
    </source>
</evidence>
<keyword evidence="4" id="KW-1185">Reference proteome</keyword>
<gene>
    <name evidence="3" type="ORF">L3V18_01135</name>
</gene>
<keyword evidence="1" id="KW-0812">Transmembrane</keyword>
<organism evidence="3 4">
    <name type="scientific">Marilutibacter chinensis</name>
    <dbReference type="NCBI Taxonomy" id="2912247"/>
    <lineage>
        <taxon>Bacteria</taxon>
        <taxon>Pseudomonadati</taxon>
        <taxon>Pseudomonadota</taxon>
        <taxon>Gammaproteobacteria</taxon>
        <taxon>Lysobacterales</taxon>
        <taxon>Lysobacteraceae</taxon>
        <taxon>Marilutibacter</taxon>
    </lineage>
</organism>
<proteinExistence type="predicted"/>
<feature type="signal peptide" evidence="2">
    <location>
        <begin position="1"/>
        <end position="28"/>
    </location>
</feature>
<protein>
    <submittedName>
        <fullName evidence="3">Uncharacterized protein</fullName>
    </submittedName>
</protein>
<reference evidence="3 4" key="3">
    <citation type="submission" date="2022-01" db="EMBL/GenBank/DDBJ databases">
        <authorList>
            <person name="Zhou L.Y."/>
        </authorList>
    </citation>
    <scope>NUCLEOTIDE SEQUENCE [LARGE SCALE GENOMIC DNA]</scope>
    <source>
        <strain evidence="3 4">TLK-CK17</strain>
    </source>
</reference>
<dbReference type="EMBL" id="JAKJPO010000001">
    <property type="protein sequence ID" value="MCF7220398.1"/>
    <property type="molecule type" value="Genomic_DNA"/>
</dbReference>
<evidence type="ECO:0000256" key="1">
    <source>
        <dbReference type="SAM" id="Phobius"/>
    </source>
</evidence>
<keyword evidence="1" id="KW-1133">Transmembrane helix</keyword>
<name>A0ABS9HQ29_9GAMM</name>
<evidence type="ECO:0000256" key="2">
    <source>
        <dbReference type="SAM" id="SignalP"/>
    </source>
</evidence>
<accession>A0ABS9HQ29</accession>
<keyword evidence="2" id="KW-0732">Signal</keyword>
<feature type="chain" id="PRO_5045130036" evidence="2">
    <location>
        <begin position="29"/>
        <end position="70"/>
    </location>
</feature>
<dbReference type="RefSeq" id="WP_237052787.1">
    <property type="nucleotide sequence ID" value="NZ_JAKJPO010000001.1"/>
</dbReference>
<reference evidence="4" key="1">
    <citation type="submission" date="2022-01" db="EMBL/GenBank/DDBJ databases">
        <title>Lysobacter chinensis sp. nov., a bacterium isolated from cow dung compost.</title>
        <authorList>
            <person name="Zhou L.Y."/>
        </authorList>
    </citation>
    <scope>NUCLEOTIDE SEQUENCE [LARGE SCALE GENOMIC DNA]</scope>
    <source>
        <strain evidence="4">TLK-CK17</strain>
    </source>
</reference>
<keyword evidence="1" id="KW-0472">Membrane</keyword>
<evidence type="ECO:0000313" key="3">
    <source>
        <dbReference type="EMBL" id="MCF7220398.1"/>
    </source>
</evidence>
<comment type="caution">
    <text evidence="3">The sequence shown here is derived from an EMBL/GenBank/DDBJ whole genome shotgun (WGS) entry which is preliminary data.</text>
</comment>
<feature type="transmembrane region" description="Helical" evidence="1">
    <location>
        <begin position="42"/>
        <end position="61"/>
    </location>
</feature>